<comment type="subcellular location">
    <subcellularLocation>
        <location evidence="1 8">Membrane</location>
        <topology evidence="1 8">Multi-pass membrane protein</topology>
    </subcellularLocation>
</comment>
<comment type="similarity">
    <text evidence="2 8">Belongs to the ZIP transporter (TC 2.A.5) family.</text>
</comment>
<evidence type="ECO:0000256" key="3">
    <source>
        <dbReference type="ARBA" id="ARBA00022448"/>
    </source>
</evidence>
<evidence type="ECO:0000256" key="8">
    <source>
        <dbReference type="RuleBase" id="RU362088"/>
    </source>
</evidence>
<organism evidence="10 11">
    <name type="scientific">Zasmidium cellare</name>
    <name type="common">Wine cellar mold</name>
    <name type="synonym">Racodium cellare</name>
    <dbReference type="NCBI Taxonomy" id="395010"/>
    <lineage>
        <taxon>Eukaryota</taxon>
        <taxon>Fungi</taxon>
        <taxon>Dikarya</taxon>
        <taxon>Ascomycota</taxon>
        <taxon>Pezizomycotina</taxon>
        <taxon>Dothideomycetes</taxon>
        <taxon>Dothideomycetidae</taxon>
        <taxon>Mycosphaerellales</taxon>
        <taxon>Mycosphaerellaceae</taxon>
        <taxon>Zasmidium</taxon>
    </lineage>
</organism>
<feature type="transmembrane region" description="Helical" evidence="8">
    <location>
        <begin position="300"/>
        <end position="320"/>
    </location>
</feature>
<keyword evidence="3 8" id="KW-0813">Transport</keyword>
<evidence type="ECO:0000313" key="10">
    <source>
        <dbReference type="EMBL" id="KAK4499819.1"/>
    </source>
</evidence>
<dbReference type="EMBL" id="JAXOVC010000006">
    <property type="protein sequence ID" value="KAK4499819.1"/>
    <property type="molecule type" value="Genomic_DNA"/>
</dbReference>
<dbReference type="PANTHER" id="PTHR11040:SF60">
    <property type="entry name" value="FAMILY ZINC TRANSPORTER, PUTATIVE (AFU_ORTHOLOGUE AFUA_8G04010)-RELATED"/>
    <property type="match status" value="1"/>
</dbReference>
<feature type="region of interest" description="Disordered" evidence="9">
    <location>
        <begin position="146"/>
        <end position="224"/>
    </location>
</feature>
<dbReference type="NCBIfam" id="TIGR00820">
    <property type="entry name" value="zip"/>
    <property type="match status" value="1"/>
</dbReference>
<evidence type="ECO:0000256" key="7">
    <source>
        <dbReference type="ARBA" id="ARBA00023136"/>
    </source>
</evidence>
<accession>A0ABR0EE89</accession>
<evidence type="ECO:0000313" key="11">
    <source>
        <dbReference type="Proteomes" id="UP001305779"/>
    </source>
</evidence>
<feature type="transmembrane region" description="Helical" evidence="8">
    <location>
        <begin position="34"/>
        <end position="58"/>
    </location>
</feature>
<protein>
    <recommendedName>
        <fullName evidence="12">Zinc/iron permease</fullName>
    </recommendedName>
</protein>
<evidence type="ECO:0008006" key="12">
    <source>
        <dbReference type="Google" id="ProtNLM"/>
    </source>
</evidence>
<dbReference type="InterPro" id="IPR004698">
    <property type="entry name" value="Zn/Fe_permease_fun/pln"/>
</dbReference>
<keyword evidence="7 8" id="KW-0472">Membrane</keyword>
<sequence>MDANPIMIRQEPSMHMHIRRSQCGSTDAAEEYDLGLHIFAVFLILACGTFACSFPVLVKAFPKLAISQHALFISKHFGTGVLIALAFAHLLPTAFENLWNECLPYFWTEGYDAMPGFIAMVAALAVILVEMGFSLFGIKHSHDHTPVTVQEDEGPATMPNGHAKQRDMEQGRAQSPAPEGSQSNGHGKPDFIFPNGTSKSGSRAVYSAGEPESSTDEVETESTALLPRPKEQRMILQCLLLEAGILFHSVFIGLSISISTGTTFIALMVAIAFHQIFEGLALGARIAAIPSLRISSFKPWAMSVAYGLTCPLGQAIGLGLRTTYDPEGETALLVVGIANAISAGMIMYAGLVQLLGEDLLSEKSYKTLSLRARAEAVVALLLGCGLMAMIAIWA</sequence>
<evidence type="ECO:0000256" key="4">
    <source>
        <dbReference type="ARBA" id="ARBA00022692"/>
    </source>
</evidence>
<keyword evidence="4 8" id="KW-0812">Transmembrane</keyword>
<feature type="transmembrane region" description="Helical" evidence="8">
    <location>
        <begin position="238"/>
        <end position="258"/>
    </location>
</feature>
<keyword evidence="6 8" id="KW-0406">Ion transport</keyword>
<name>A0ABR0EE89_ZASCE</name>
<dbReference type="PANTHER" id="PTHR11040">
    <property type="entry name" value="ZINC/IRON TRANSPORTER"/>
    <property type="match status" value="1"/>
</dbReference>
<feature type="transmembrane region" description="Helical" evidence="8">
    <location>
        <begin position="264"/>
        <end position="288"/>
    </location>
</feature>
<dbReference type="Pfam" id="PF02535">
    <property type="entry name" value="Zip"/>
    <property type="match status" value="1"/>
</dbReference>
<evidence type="ECO:0000256" key="2">
    <source>
        <dbReference type="ARBA" id="ARBA00006939"/>
    </source>
</evidence>
<keyword evidence="5 8" id="KW-1133">Transmembrane helix</keyword>
<proteinExistence type="inferred from homology"/>
<feature type="transmembrane region" description="Helical" evidence="8">
    <location>
        <begin position="376"/>
        <end position="393"/>
    </location>
</feature>
<evidence type="ECO:0000256" key="6">
    <source>
        <dbReference type="ARBA" id="ARBA00023065"/>
    </source>
</evidence>
<comment type="caution">
    <text evidence="10">The sequence shown here is derived from an EMBL/GenBank/DDBJ whole genome shotgun (WGS) entry which is preliminary data.</text>
</comment>
<keyword evidence="11" id="KW-1185">Reference proteome</keyword>
<evidence type="ECO:0000256" key="5">
    <source>
        <dbReference type="ARBA" id="ARBA00022989"/>
    </source>
</evidence>
<feature type="transmembrane region" description="Helical" evidence="8">
    <location>
        <begin position="332"/>
        <end position="355"/>
    </location>
</feature>
<feature type="transmembrane region" description="Helical" evidence="8">
    <location>
        <begin position="70"/>
        <end position="91"/>
    </location>
</feature>
<dbReference type="Proteomes" id="UP001305779">
    <property type="component" value="Unassembled WGS sequence"/>
</dbReference>
<feature type="transmembrane region" description="Helical" evidence="8">
    <location>
        <begin position="113"/>
        <end position="136"/>
    </location>
</feature>
<evidence type="ECO:0000256" key="9">
    <source>
        <dbReference type="SAM" id="MobiDB-lite"/>
    </source>
</evidence>
<gene>
    <name evidence="10" type="ORF">PRZ48_008005</name>
</gene>
<dbReference type="InterPro" id="IPR003689">
    <property type="entry name" value="ZIP"/>
</dbReference>
<evidence type="ECO:0000256" key="1">
    <source>
        <dbReference type="ARBA" id="ARBA00004141"/>
    </source>
</evidence>
<reference evidence="10 11" key="1">
    <citation type="journal article" date="2023" name="G3 (Bethesda)">
        <title>A chromosome-level genome assembly of Zasmidium syzygii isolated from banana leaves.</title>
        <authorList>
            <person name="van Westerhoven A.C."/>
            <person name="Mehrabi R."/>
            <person name="Talebi R."/>
            <person name="Steentjes M.B.F."/>
            <person name="Corcolon B."/>
            <person name="Chong P.A."/>
            <person name="Kema G.H.J."/>
            <person name="Seidl M.F."/>
        </authorList>
    </citation>
    <scope>NUCLEOTIDE SEQUENCE [LARGE SCALE GENOMIC DNA]</scope>
    <source>
        <strain evidence="10 11">P124</strain>
    </source>
</reference>